<gene>
    <name evidence="1" type="ORF">BDM02DRAFT_2705085</name>
</gene>
<dbReference type="EMBL" id="MU118035">
    <property type="protein sequence ID" value="KAF9647369.1"/>
    <property type="molecule type" value="Genomic_DNA"/>
</dbReference>
<reference evidence="1" key="1">
    <citation type="submission" date="2019-10" db="EMBL/GenBank/DDBJ databases">
        <authorList>
            <consortium name="DOE Joint Genome Institute"/>
            <person name="Kuo A."/>
            <person name="Miyauchi S."/>
            <person name="Kiss E."/>
            <person name="Drula E."/>
            <person name="Kohler A."/>
            <person name="Sanchez-Garcia M."/>
            <person name="Andreopoulos B."/>
            <person name="Barry K.W."/>
            <person name="Bonito G."/>
            <person name="Buee M."/>
            <person name="Carver A."/>
            <person name="Chen C."/>
            <person name="Cichocki N."/>
            <person name="Clum A."/>
            <person name="Culley D."/>
            <person name="Crous P.W."/>
            <person name="Fauchery L."/>
            <person name="Girlanda M."/>
            <person name="Hayes R."/>
            <person name="Keri Z."/>
            <person name="Labutti K."/>
            <person name="Lipzen A."/>
            <person name="Lombard V."/>
            <person name="Magnuson J."/>
            <person name="Maillard F."/>
            <person name="Morin E."/>
            <person name="Murat C."/>
            <person name="Nolan M."/>
            <person name="Ohm R."/>
            <person name="Pangilinan J."/>
            <person name="Pereira M."/>
            <person name="Perotto S."/>
            <person name="Peter M."/>
            <person name="Riley R."/>
            <person name="Sitrit Y."/>
            <person name="Stielow B."/>
            <person name="Szollosi G."/>
            <person name="Zifcakova L."/>
            <person name="Stursova M."/>
            <person name="Spatafora J.W."/>
            <person name="Tedersoo L."/>
            <person name="Vaario L.-M."/>
            <person name="Yamada A."/>
            <person name="Yan M."/>
            <person name="Wang P."/>
            <person name="Xu J."/>
            <person name="Bruns T."/>
            <person name="Baldrian P."/>
            <person name="Vilgalys R."/>
            <person name="Henrissat B."/>
            <person name="Grigoriev I.V."/>
            <person name="Hibbett D."/>
            <person name="Nagy L.G."/>
            <person name="Martin F.M."/>
        </authorList>
    </citation>
    <scope>NUCLEOTIDE SEQUENCE</scope>
    <source>
        <strain evidence="1">P2</strain>
    </source>
</reference>
<comment type="caution">
    <text evidence="1">The sequence shown here is derived from an EMBL/GenBank/DDBJ whole genome shotgun (WGS) entry which is preliminary data.</text>
</comment>
<keyword evidence="2" id="KW-1185">Reference proteome</keyword>
<accession>A0ACB6ZCW8</accession>
<name>A0ACB6ZCW8_THEGA</name>
<evidence type="ECO:0000313" key="2">
    <source>
        <dbReference type="Proteomes" id="UP000886501"/>
    </source>
</evidence>
<evidence type="ECO:0000313" key="1">
    <source>
        <dbReference type="EMBL" id="KAF9647369.1"/>
    </source>
</evidence>
<reference evidence="1" key="2">
    <citation type="journal article" date="2020" name="Nat. Commun.">
        <title>Large-scale genome sequencing of mycorrhizal fungi provides insights into the early evolution of symbiotic traits.</title>
        <authorList>
            <person name="Miyauchi S."/>
            <person name="Kiss E."/>
            <person name="Kuo A."/>
            <person name="Drula E."/>
            <person name="Kohler A."/>
            <person name="Sanchez-Garcia M."/>
            <person name="Morin E."/>
            <person name="Andreopoulos B."/>
            <person name="Barry K.W."/>
            <person name="Bonito G."/>
            <person name="Buee M."/>
            <person name="Carver A."/>
            <person name="Chen C."/>
            <person name="Cichocki N."/>
            <person name="Clum A."/>
            <person name="Culley D."/>
            <person name="Crous P.W."/>
            <person name="Fauchery L."/>
            <person name="Girlanda M."/>
            <person name="Hayes R.D."/>
            <person name="Keri Z."/>
            <person name="LaButti K."/>
            <person name="Lipzen A."/>
            <person name="Lombard V."/>
            <person name="Magnuson J."/>
            <person name="Maillard F."/>
            <person name="Murat C."/>
            <person name="Nolan M."/>
            <person name="Ohm R.A."/>
            <person name="Pangilinan J."/>
            <person name="Pereira M.F."/>
            <person name="Perotto S."/>
            <person name="Peter M."/>
            <person name="Pfister S."/>
            <person name="Riley R."/>
            <person name="Sitrit Y."/>
            <person name="Stielow J.B."/>
            <person name="Szollosi G."/>
            <person name="Zifcakova L."/>
            <person name="Stursova M."/>
            <person name="Spatafora J.W."/>
            <person name="Tedersoo L."/>
            <person name="Vaario L.M."/>
            <person name="Yamada A."/>
            <person name="Yan M."/>
            <person name="Wang P."/>
            <person name="Xu J."/>
            <person name="Bruns T."/>
            <person name="Baldrian P."/>
            <person name="Vilgalys R."/>
            <person name="Dunand C."/>
            <person name="Henrissat B."/>
            <person name="Grigoriev I.V."/>
            <person name="Hibbett D."/>
            <person name="Nagy L.G."/>
            <person name="Martin F.M."/>
        </authorList>
    </citation>
    <scope>NUCLEOTIDE SEQUENCE</scope>
    <source>
        <strain evidence="1">P2</strain>
    </source>
</reference>
<proteinExistence type="predicted"/>
<sequence length="1176" mass="131554">MSSSPSKSPTPSPKSSPKVKSSPLPPLPHHSSSESPTTVKISSPLNQSVSPKRTTPLSSSSETGGIEYRLRVDSTGSTTRSPSPSRVDALSRIVAANSLQRGRSPSPHREHAGSLPRRSDSHTPNPSDSWWGIRELHVRPWYDHPKRKKTIPPEQSERWAITRQRVASAAVSVLGTTADVTHELLQIGVDFLGFVPVPGLEPAARKLLQIWDTLQQVDTNRLASLRLTERCADILLSIREEVQEAGNYVGTELQEPIIKLVEAFARVHALMQKQVNRPFIKRYLKRSDILRAIQVCDAELSNALNMFSLSIQIRILRQIQDSDRQRQAEIEALISSVKGTIQPHVTTIESATSPVISPVSPQVTDGKLTFKGRISSLNPDEVVALLRTCQERQNEQDFTHDMEDLRQFMQAALQTGSDAEIIDILQVGRHEMPEAIKTLQRALERQVEMERTSETLIEDVEILSEEAEPLDPEGLSSPSTSEGSRSKLRSDSVASAKARTSRDTLDREFLESGIDALTRMSKGAELSLPSWTITKWEVDREEKIGIGSFSDVYKGTWRGMAVAIKVLAPTTPRKLFVHEVKIWKTLSHPNVLELFGASSTTGGPPWFFVSPYMKYGSLVKYLKTVEPHSPVNLLKMIYEVGLGMAYLHEREVLHGDLKATNVLVDNEVRCVISDFGQSEMKSEVWRISGKTPPHGTLRWQAPELMAGGNSKFLAPMDVYAFAICCVEILNKGGLPWPSFDDETVRYLVLKENRRPDIPNHHSWTKDLAQIIGLCWKLQPASRPEFPKVVAGIEAIGRKYNVLLQHTSPDLERTPRIPPKMSPDMRPISVLPIIPPFDGEDEQEPETEHHKLPHSDLSKWRNRPSVGGSHESDPESPSVGTGSSLLDSGIDGEEYTHIRIDSPPPLDETLANIKDERRYRMLLQHEFHPSLTLPLWTPSTVAIGSVGYLRKPEGEFVTLFNAFDPPQTSNGVLKGMANLYGYGKISQGNQRQDKRNRAQRGLDVLQSWLSSKLDPNNINRRYSFGIKANHKIAFLCVESTMYRYIEDLSAPKKWFKANVDEILRSYVDSHPITKEDIFLVIGTLSAPDYALLVSHHHPDGQAHFEVFASPRNGQPWGKFAVSTDTTPSVLRGPNYREESTIPFSYKAKVSETFCSPWHSLLLARLRFKPDAPDPTSL</sequence>
<protein>
    <submittedName>
        <fullName evidence="1">Uncharacterized protein</fullName>
    </submittedName>
</protein>
<organism evidence="1 2">
    <name type="scientific">Thelephora ganbajun</name>
    <name type="common">Ganba fungus</name>
    <dbReference type="NCBI Taxonomy" id="370292"/>
    <lineage>
        <taxon>Eukaryota</taxon>
        <taxon>Fungi</taxon>
        <taxon>Dikarya</taxon>
        <taxon>Basidiomycota</taxon>
        <taxon>Agaricomycotina</taxon>
        <taxon>Agaricomycetes</taxon>
        <taxon>Thelephorales</taxon>
        <taxon>Thelephoraceae</taxon>
        <taxon>Thelephora</taxon>
    </lineage>
</organism>
<dbReference type="Proteomes" id="UP000886501">
    <property type="component" value="Unassembled WGS sequence"/>
</dbReference>